<dbReference type="Pfam" id="PF02321">
    <property type="entry name" value="OEP"/>
    <property type="match status" value="2"/>
</dbReference>
<gene>
    <name evidence="8" type="ORF">ELS83_10075</name>
</gene>
<keyword evidence="9" id="KW-1185">Reference proteome</keyword>
<proteinExistence type="inferred from homology"/>
<dbReference type="PANTHER" id="PTHR30026">
    <property type="entry name" value="OUTER MEMBRANE PROTEIN TOLC"/>
    <property type="match status" value="1"/>
</dbReference>
<dbReference type="Gene3D" id="1.20.1600.10">
    <property type="entry name" value="Outer membrane efflux proteins (OEP)"/>
    <property type="match status" value="1"/>
</dbReference>
<organism evidence="8 9">
    <name type="scientific">Marinifilum caeruleilacunae</name>
    <dbReference type="NCBI Taxonomy" id="2499076"/>
    <lineage>
        <taxon>Bacteria</taxon>
        <taxon>Pseudomonadati</taxon>
        <taxon>Bacteroidota</taxon>
        <taxon>Bacteroidia</taxon>
        <taxon>Marinilabiliales</taxon>
        <taxon>Marinifilaceae</taxon>
    </lineage>
</organism>
<evidence type="ECO:0000256" key="5">
    <source>
        <dbReference type="ARBA" id="ARBA00022692"/>
    </source>
</evidence>
<evidence type="ECO:0000256" key="3">
    <source>
        <dbReference type="ARBA" id="ARBA00022448"/>
    </source>
</evidence>
<comment type="caution">
    <text evidence="8">The sequence shown here is derived from an EMBL/GenBank/DDBJ whole genome shotgun (WGS) entry which is preliminary data.</text>
</comment>
<evidence type="ECO:0000256" key="2">
    <source>
        <dbReference type="ARBA" id="ARBA00007613"/>
    </source>
</evidence>
<dbReference type="PANTHER" id="PTHR30026:SF20">
    <property type="entry name" value="OUTER MEMBRANE PROTEIN TOLC"/>
    <property type="match status" value="1"/>
</dbReference>
<keyword evidence="6" id="KW-0472">Membrane</keyword>
<evidence type="ECO:0000256" key="6">
    <source>
        <dbReference type="ARBA" id="ARBA00023136"/>
    </source>
</evidence>
<dbReference type="SUPFAM" id="SSF56954">
    <property type="entry name" value="Outer membrane efflux proteins (OEP)"/>
    <property type="match status" value="1"/>
</dbReference>
<keyword evidence="7" id="KW-0998">Cell outer membrane</keyword>
<comment type="similarity">
    <text evidence="2">Belongs to the outer membrane factor (OMF) (TC 1.B.17) family.</text>
</comment>
<dbReference type="Proteomes" id="UP000732105">
    <property type="component" value="Unassembled WGS sequence"/>
</dbReference>
<evidence type="ECO:0000256" key="1">
    <source>
        <dbReference type="ARBA" id="ARBA00004442"/>
    </source>
</evidence>
<dbReference type="EMBL" id="RZNH01000014">
    <property type="protein sequence ID" value="NOU60173.1"/>
    <property type="molecule type" value="Genomic_DNA"/>
</dbReference>
<reference evidence="8 9" key="1">
    <citation type="submission" date="2018-12" db="EMBL/GenBank/DDBJ databases">
        <title>Marinifilum JC070 sp. nov., a marine bacterium isolated from Yongle Blue Hole in the South China Sea.</title>
        <authorList>
            <person name="Fu T."/>
        </authorList>
    </citation>
    <scope>NUCLEOTIDE SEQUENCE [LARGE SCALE GENOMIC DNA]</scope>
    <source>
        <strain evidence="8 9">JC070</strain>
    </source>
</reference>
<evidence type="ECO:0000313" key="8">
    <source>
        <dbReference type="EMBL" id="NOU60173.1"/>
    </source>
</evidence>
<evidence type="ECO:0000256" key="4">
    <source>
        <dbReference type="ARBA" id="ARBA00022452"/>
    </source>
</evidence>
<dbReference type="InterPro" id="IPR003423">
    <property type="entry name" value="OMP_efflux"/>
</dbReference>
<evidence type="ECO:0000256" key="7">
    <source>
        <dbReference type="ARBA" id="ARBA00023237"/>
    </source>
</evidence>
<keyword evidence="4" id="KW-1134">Transmembrane beta strand</keyword>
<keyword evidence="5" id="KW-0812">Transmembrane</keyword>
<evidence type="ECO:0000313" key="9">
    <source>
        <dbReference type="Proteomes" id="UP000732105"/>
    </source>
</evidence>
<accession>A0ABX1WWA1</accession>
<dbReference type="RefSeq" id="WP_171595455.1">
    <property type="nucleotide sequence ID" value="NZ_RZNH01000014.1"/>
</dbReference>
<protein>
    <submittedName>
        <fullName evidence="8">TolC family protein</fullName>
    </submittedName>
</protein>
<sequence length="495" mass="56948">MRFLYKYLIILFLTPFGLNAQTIHTLDLESSINIAKEKSYSIRMLSESLKGAEHNLHAATSSFKTHITMDMELPNYSERITSYQDTIGLTYFSDKQLSYSGNLRINQPLPTDGSLFIQSGLFNTDDYDQDEKILQLTTRLGFTQPIQSLYMYNEIKSEYEKAKTNYELTGKRLKRNELDIIFQVSRTFYDLHASKERMKIAKKSLDRQKDAYQIAENKFKAGLIREVEALQMEVDLGEARNTYDLSLVSYESQLNLFKQTLGLSLKDSIVLVSDFAYTPIQVDIDQAVKMGLDNRMELKEKQLELKLAELDIKRVKSYGALSGNINAYYDFIGIDRNHIDASLKSAIKNSWNDLKDRPGNFGVSLQLRIPILDWGENKARVKAAQTRINQNLIEIEEETMDIEREIISTVNNLHSSLRRLQLLEQNVKVAEKSFAISQSRFANGDIDTQALALDRERLDNSHVSHLEAYISYKMNLADLMRKTFFDFEKGMAVSQ</sequence>
<name>A0ABX1WWA1_9BACT</name>
<keyword evidence="3" id="KW-0813">Transport</keyword>
<comment type="subcellular location">
    <subcellularLocation>
        <location evidence="1">Cell outer membrane</location>
    </subcellularLocation>
</comment>
<dbReference type="InterPro" id="IPR051906">
    <property type="entry name" value="TolC-like"/>
</dbReference>